<keyword evidence="6 7" id="KW-0472">Membrane</keyword>
<dbReference type="AlphaFoldDB" id="A0A4C2E7G8"/>
<evidence type="ECO:0000256" key="6">
    <source>
        <dbReference type="ARBA" id="ARBA00023136"/>
    </source>
</evidence>
<evidence type="ECO:0000313" key="10">
    <source>
        <dbReference type="Proteomes" id="UP000301737"/>
    </source>
</evidence>
<dbReference type="PANTHER" id="PTHR12266:SF0">
    <property type="entry name" value="MITOCHONDRIAL SODIUM_CALCIUM EXCHANGER PROTEIN"/>
    <property type="match status" value="1"/>
</dbReference>
<comment type="caution">
    <text evidence="9">The sequence shown here is derived from an EMBL/GenBank/DDBJ whole genome shotgun (WGS) entry which is preliminary data.</text>
</comment>
<evidence type="ECO:0000256" key="4">
    <source>
        <dbReference type="ARBA" id="ARBA00022692"/>
    </source>
</evidence>
<evidence type="ECO:0000256" key="3">
    <source>
        <dbReference type="ARBA" id="ARBA00022448"/>
    </source>
</evidence>
<keyword evidence="4 7" id="KW-0812">Transmembrane</keyword>
<comment type="subcellular location">
    <subcellularLocation>
        <location evidence="1">Membrane</location>
        <topology evidence="1">Multi-pass membrane protein</topology>
    </subcellularLocation>
</comment>
<evidence type="ECO:0000256" key="1">
    <source>
        <dbReference type="ARBA" id="ARBA00004141"/>
    </source>
</evidence>
<feature type="transmembrane region" description="Helical" evidence="7">
    <location>
        <begin position="501"/>
        <end position="518"/>
    </location>
</feature>
<dbReference type="Pfam" id="PF01699">
    <property type="entry name" value="Na_Ca_ex"/>
    <property type="match status" value="2"/>
</dbReference>
<organism evidence="9 10">
    <name type="scientific">Zygosaccharomyces mellis</name>
    <dbReference type="NCBI Taxonomy" id="42258"/>
    <lineage>
        <taxon>Eukaryota</taxon>
        <taxon>Fungi</taxon>
        <taxon>Dikarya</taxon>
        <taxon>Ascomycota</taxon>
        <taxon>Saccharomycotina</taxon>
        <taxon>Saccharomycetes</taxon>
        <taxon>Saccharomycetales</taxon>
        <taxon>Saccharomycetaceae</taxon>
        <taxon>Zygosaccharomyces</taxon>
    </lineage>
</organism>
<evidence type="ECO:0000259" key="8">
    <source>
        <dbReference type="Pfam" id="PF01699"/>
    </source>
</evidence>
<feature type="transmembrane region" description="Helical" evidence="7">
    <location>
        <begin position="530"/>
        <end position="553"/>
    </location>
</feature>
<dbReference type="Gene3D" id="1.20.1420.30">
    <property type="entry name" value="NCX, central ion-binding region"/>
    <property type="match status" value="2"/>
</dbReference>
<feature type="transmembrane region" description="Helical" evidence="7">
    <location>
        <begin position="672"/>
        <end position="689"/>
    </location>
</feature>
<feature type="transmembrane region" description="Helical" evidence="7">
    <location>
        <begin position="7"/>
        <end position="25"/>
    </location>
</feature>
<accession>A0A4C2E7G8</accession>
<dbReference type="EMBL" id="BIMX01000004">
    <property type="protein sequence ID" value="GCE98292.1"/>
    <property type="molecule type" value="Genomic_DNA"/>
</dbReference>
<keyword evidence="3" id="KW-0813">Transport</keyword>
<dbReference type="InterPro" id="IPR051359">
    <property type="entry name" value="CaCA_antiporter"/>
</dbReference>
<evidence type="ECO:0000313" key="9">
    <source>
        <dbReference type="EMBL" id="GCE98292.1"/>
    </source>
</evidence>
<gene>
    <name evidence="9" type="ORF">ZYGM_004253</name>
</gene>
<dbReference type="InterPro" id="IPR044880">
    <property type="entry name" value="NCX_ion-bd_dom_sf"/>
</dbReference>
<evidence type="ECO:0000256" key="7">
    <source>
        <dbReference type="SAM" id="Phobius"/>
    </source>
</evidence>
<sequence>MRLYQRCFVAILFYSINAILIVLSLKSGELWQFYVEPIVLFGCFVVLGSIASDFLTPSLSQISKSILHISDRVSGFTLLAMGNAVPDITGTYQAMNAGATTLAIGGLLGGILFLLTVVLGSMALIKTIELKPMDRLSCSSESLVEPTGVDEPDSVFYNRQLFFQDMSIFAGLIVLSIYFLCDGTLMLWECTVMVLAYCAYATFLIYDHKRDNLLSSTTTAPMREENSGELGDISTIVSNVDRPEMSHNFNIRLFNEGIRERRATIRKRIRQYLRVNYNRWIRITLRDFLDIWQNETLLRNQQDVTDFVSDIESQDQDIIPSVAARRRASSWQEGGGQEDLPRISESVPEIQPSSESVNATRPQENNTFLSVPERPICSKSLSCDHLPDLRPLYYTLSPVVQPDEQNVVVMETYGEASSKTLQSWLNGFKLYGYLTDANVFVPTSEFALLLFTTPLSAWLSILIPVLPQGKQDEPLLFFDVIRFSLVPAISFLLLADECPWLVLLVCFILFLILFFRWYKGITIWNLNLRAITAFILSLSATSFNVHLVVGILMKWGEKFKISNTILGLTVFAWGNSFGDLVSNIVFVEIGVLDLALGACFGSPLLYFLLGIGIDGIMLMLGRHKDCKEPFLQCSINFQVDSHLILSSIGILVSFMILGIIVPLNGWRIDKKISITLISLYISITVLNILQEVN</sequence>
<dbReference type="Proteomes" id="UP000301737">
    <property type="component" value="Unassembled WGS sequence"/>
</dbReference>
<proteinExistence type="inferred from homology"/>
<feature type="domain" description="Sodium/calcium exchanger membrane region" evidence="8">
    <location>
        <begin position="38"/>
        <end position="205"/>
    </location>
</feature>
<reference evidence="9 10" key="1">
    <citation type="submission" date="2019-01" db="EMBL/GenBank/DDBJ databases">
        <title>Draft Genome Sequencing of Zygosaccharomyces mellis Ca-7.</title>
        <authorList>
            <person name="Shiwa Y."/>
            <person name="Kanesaki Y."/>
            <person name="Ishige T."/>
            <person name="Mura K."/>
            <person name="Hori T."/>
            <person name="Tamura T."/>
        </authorList>
    </citation>
    <scope>NUCLEOTIDE SEQUENCE [LARGE SCALE GENOMIC DNA]</scope>
    <source>
        <strain evidence="9 10">Ca-7</strain>
    </source>
</reference>
<dbReference type="InterPro" id="IPR004837">
    <property type="entry name" value="NaCa_Exmemb"/>
</dbReference>
<comment type="similarity">
    <text evidence="2">Belongs to the Ca(2+):cation antiporter (CaCA) (TC 2.A.19) family.</text>
</comment>
<feature type="transmembrane region" description="Helical" evidence="7">
    <location>
        <begin position="101"/>
        <end position="125"/>
    </location>
</feature>
<evidence type="ECO:0000256" key="2">
    <source>
        <dbReference type="ARBA" id="ARBA00008170"/>
    </source>
</evidence>
<keyword evidence="10" id="KW-1185">Reference proteome</keyword>
<feature type="transmembrane region" description="Helical" evidence="7">
    <location>
        <begin position="446"/>
        <end position="463"/>
    </location>
</feature>
<feature type="transmembrane region" description="Helical" evidence="7">
    <location>
        <begin position="604"/>
        <end position="621"/>
    </location>
</feature>
<keyword evidence="5 7" id="KW-1133">Transmembrane helix</keyword>
<dbReference type="GO" id="GO:0016020">
    <property type="term" value="C:membrane"/>
    <property type="evidence" value="ECO:0007669"/>
    <property type="project" value="UniProtKB-SubCell"/>
</dbReference>
<dbReference type="GO" id="GO:0008324">
    <property type="term" value="F:monoatomic cation transmembrane transporter activity"/>
    <property type="evidence" value="ECO:0007669"/>
    <property type="project" value="TreeGrafter"/>
</dbReference>
<name>A0A4C2E7G8_9SACH</name>
<feature type="transmembrane region" description="Helical" evidence="7">
    <location>
        <begin position="642"/>
        <end position="666"/>
    </location>
</feature>
<evidence type="ECO:0000256" key="5">
    <source>
        <dbReference type="ARBA" id="ARBA00022989"/>
    </source>
</evidence>
<dbReference type="GO" id="GO:0006874">
    <property type="term" value="P:intracellular calcium ion homeostasis"/>
    <property type="evidence" value="ECO:0007669"/>
    <property type="project" value="TreeGrafter"/>
</dbReference>
<feature type="transmembrane region" description="Helical" evidence="7">
    <location>
        <begin position="161"/>
        <end position="180"/>
    </location>
</feature>
<dbReference type="PANTHER" id="PTHR12266">
    <property type="entry name" value="NA+/CA2+ K+ INDEPENDENT EXCHANGER"/>
    <property type="match status" value="1"/>
</dbReference>
<feature type="domain" description="Sodium/calcium exchanger membrane region" evidence="8">
    <location>
        <begin position="531"/>
        <end position="688"/>
    </location>
</feature>
<dbReference type="OrthoDB" id="407410at2759"/>
<feature type="transmembrane region" description="Helical" evidence="7">
    <location>
        <begin position="31"/>
        <end position="55"/>
    </location>
</feature>
<protein>
    <recommendedName>
        <fullName evidence="8">Sodium/calcium exchanger membrane region domain-containing protein</fullName>
    </recommendedName>
</protein>
<feature type="transmembrane region" description="Helical" evidence="7">
    <location>
        <begin position="565"/>
        <end position="592"/>
    </location>
</feature>